<comment type="similarity">
    <text evidence="2">Belongs to the AB hydrolase superfamily. LDAH family.</text>
</comment>
<dbReference type="GO" id="GO:0019915">
    <property type="term" value="P:lipid storage"/>
    <property type="evidence" value="ECO:0007669"/>
    <property type="project" value="InterPro"/>
</dbReference>
<evidence type="ECO:0000256" key="4">
    <source>
        <dbReference type="ARBA" id="ARBA00022801"/>
    </source>
</evidence>
<evidence type="ECO:0000256" key="3">
    <source>
        <dbReference type="ARBA" id="ARBA00022677"/>
    </source>
</evidence>
<proteinExistence type="inferred from homology"/>
<dbReference type="Proteomes" id="UP000837801">
    <property type="component" value="Unassembled WGS sequence"/>
</dbReference>
<organism evidence="5 6">
    <name type="scientific">[Candida] railenensis</name>
    <dbReference type="NCBI Taxonomy" id="45579"/>
    <lineage>
        <taxon>Eukaryota</taxon>
        <taxon>Fungi</taxon>
        <taxon>Dikarya</taxon>
        <taxon>Ascomycota</taxon>
        <taxon>Saccharomycotina</taxon>
        <taxon>Pichiomycetes</taxon>
        <taxon>Debaryomycetaceae</taxon>
        <taxon>Kurtzmaniella</taxon>
    </lineage>
</organism>
<dbReference type="InterPro" id="IPR019363">
    <property type="entry name" value="LDAH"/>
</dbReference>
<comment type="subcellular location">
    <subcellularLocation>
        <location evidence="1">Lipid droplet</location>
    </subcellularLocation>
</comment>
<dbReference type="PANTHER" id="PTHR13390:SF0">
    <property type="entry name" value="LIPID DROPLET-ASSOCIATED HYDROLASE"/>
    <property type="match status" value="1"/>
</dbReference>
<evidence type="ECO:0000256" key="2">
    <source>
        <dbReference type="ARBA" id="ARBA00008300"/>
    </source>
</evidence>
<keyword evidence="3" id="KW-0551">Lipid droplet</keyword>
<evidence type="ECO:0000313" key="5">
    <source>
        <dbReference type="EMBL" id="CAH2351810.1"/>
    </source>
</evidence>
<accession>A0A9P0QNH1</accession>
<dbReference type="EMBL" id="CAKXYY010000004">
    <property type="protein sequence ID" value="CAH2351810.1"/>
    <property type="molecule type" value="Genomic_DNA"/>
</dbReference>
<reference evidence="5" key="1">
    <citation type="submission" date="2022-03" db="EMBL/GenBank/DDBJ databases">
        <authorList>
            <person name="Legras J.-L."/>
            <person name="Devillers H."/>
            <person name="Grondin C."/>
        </authorList>
    </citation>
    <scope>NUCLEOTIDE SEQUENCE</scope>
    <source>
        <strain evidence="5">CLIB 1423</strain>
    </source>
</reference>
<dbReference type="GO" id="GO:0016298">
    <property type="term" value="F:lipase activity"/>
    <property type="evidence" value="ECO:0007669"/>
    <property type="project" value="InterPro"/>
</dbReference>
<evidence type="ECO:0000313" key="6">
    <source>
        <dbReference type="Proteomes" id="UP000837801"/>
    </source>
</evidence>
<dbReference type="PANTHER" id="PTHR13390">
    <property type="entry name" value="LIPASE"/>
    <property type="match status" value="1"/>
</dbReference>
<keyword evidence="4" id="KW-0378">Hydrolase</keyword>
<name>A0A9P0QNH1_9ASCO</name>
<dbReference type="AlphaFoldDB" id="A0A9P0QNH1"/>
<dbReference type="GO" id="GO:0005811">
    <property type="term" value="C:lipid droplet"/>
    <property type="evidence" value="ECO:0007669"/>
    <property type="project" value="UniProtKB-SubCell"/>
</dbReference>
<gene>
    <name evidence="5" type="ORF">CLIB1423_04S06480</name>
</gene>
<dbReference type="Pfam" id="PF10230">
    <property type="entry name" value="LIDHydrolase"/>
    <property type="match status" value="1"/>
</dbReference>
<comment type="caution">
    <text evidence="5">The sequence shown here is derived from an EMBL/GenBank/DDBJ whole genome shotgun (WGS) entry which is preliminary data.</text>
</comment>
<keyword evidence="6" id="KW-1185">Reference proteome</keyword>
<dbReference type="SUPFAM" id="SSF53474">
    <property type="entry name" value="alpha/beta-Hydrolases"/>
    <property type="match status" value="1"/>
</dbReference>
<protein>
    <submittedName>
        <fullName evidence="5">Lipid droplet-associated triacylglycerol lipase</fullName>
    </submittedName>
</protein>
<dbReference type="OrthoDB" id="448051at2759"/>
<sequence>MSFYTHPSQPLTSLYHKPAVKQSSKNKLLLFIPGNPGLIDYYTTYLEIIQKQYPSLEVLNISHAGFQTTDNYISKGENSPFVFYDLNYQINHKVEIIEEFVNEKWKKNGGAGTEKIELFFLCHSVGAFISQRVIKRLLELPDISKKISIKFVGLICPTILDIKISSSGKIFTRLFWLLPLIKVVLFWTRFLKWILTPQRIKGIIRYHLSKKKVAGSRVDPDATANMENSIIATYNLVSSQRIIRQALTLAEEEMEEISQHKSTNDFFFKTLTNSENRVKIWSFFADKDYWVHDNTRDSILSQYTDLDNKNLNFQLGEKSGITHSFCVDQNKEFALITINALDKFFNNQLD</sequence>
<dbReference type="InterPro" id="IPR029058">
    <property type="entry name" value="AB_hydrolase_fold"/>
</dbReference>
<evidence type="ECO:0000256" key="1">
    <source>
        <dbReference type="ARBA" id="ARBA00004502"/>
    </source>
</evidence>